<comment type="caution">
    <text evidence="6">The sequence shown here is derived from an EMBL/GenBank/DDBJ whole genome shotgun (WGS) entry which is preliminary data.</text>
</comment>
<keyword evidence="3" id="KW-0238">DNA-binding</keyword>
<name>A0AAE3MY66_9HYPH</name>
<feature type="domain" description="HTH lysR-type" evidence="5">
    <location>
        <begin position="7"/>
        <end position="64"/>
    </location>
</feature>
<dbReference type="InterPro" id="IPR005119">
    <property type="entry name" value="LysR_subst-bd"/>
</dbReference>
<comment type="similarity">
    <text evidence="1">Belongs to the LysR transcriptional regulatory family.</text>
</comment>
<accession>A0AAE3MY66</accession>
<dbReference type="GO" id="GO:0003700">
    <property type="term" value="F:DNA-binding transcription factor activity"/>
    <property type="evidence" value="ECO:0007669"/>
    <property type="project" value="InterPro"/>
</dbReference>
<evidence type="ECO:0000313" key="7">
    <source>
        <dbReference type="Proteomes" id="UP001208771"/>
    </source>
</evidence>
<organism evidence="6 7">
    <name type="scientific">Ectorhizobium quercum</name>
    <dbReference type="NCBI Taxonomy" id="2965071"/>
    <lineage>
        <taxon>Bacteria</taxon>
        <taxon>Pseudomonadati</taxon>
        <taxon>Pseudomonadota</taxon>
        <taxon>Alphaproteobacteria</taxon>
        <taxon>Hyphomicrobiales</taxon>
        <taxon>Rhizobiaceae</taxon>
        <taxon>Ectorhizobium</taxon>
    </lineage>
</organism>
<dbReference type="Gene3D" id="1.10.10.10">
    <property type="entry name" value="Winged helix-like DNA-binding domain superfamily/Winged helix DNA-binding domain"/>
    <property type="match status" value="1"/>
</dbReference>
<dbReference type="GO" id="GO:0003677">
    <property type="term" value="F:DNA binding"/>
    <property type="evidence" value="ECO:0007669"/>
    <property type="project" value="UniProtKB-KW"/>
</dbReference>
<evidence type="ECO:0000256" key="2">
    <source>
        <dbReference type="ARBA" id="ARBA00023015"/>
    </source>
</evidence>
<dbReference type="InterPro" id="IPR036388">
    <property type="entry name" value="WH-like_DNA-bd_sf"/>
</dbReference>
<protein>
    <submittedName>
        <fullName evidence="6">LysR substrate-binding domain-containing protein</fullName>
    </submittedName>
</protein>
<dbReference type="SUPFAM" id="SSF53850">
    <property type="entry name" value="Periplasmic binding protein-like II"/>
    <property type="match status" value="1"/>
</dbReference>
<gene>
    <name evidence="6" type="ORF">NOF55_04960</name>
</gene>
<dbReference type="AlphaFoldDB" id="A0AAE3MY66"/>
<dbReference type="Gene3D" id="3.40.190.10">
    <property type="entry name" value="Periplasmic binding protein-like II"/>
    <property type="match status" value="2"/>
</dbReference>
<keyword evidence="4" id="KW-0804">Transcription</keyword>
<dbReference type="InterPro" id="IPR050176">
    <property type="entry name" value="LTTR"/>
</dbReference>
<dbReference type="InterPro" id="IPR036390">
    <property type="entry name" value="WH_DNA-bd_sf"/>
</dbReference>
<dbReference type="RefSeq" id="WP_306410240.1">
    <property type="nucleotide sequence ID" value="NZ_JANFPI010000002.1"/>
</dbReference>
<reference evidence="6" key="1">
    <citation type="submission" date="2022-07" db="EMBL/GenBank/DDBJ databases">
        <title>Ectorhizobium quercum gen.nov., sp. nov.</title>
        <authorList>
            <person name="Ma T."/>
            <person name="Li Y."/>
        </authorList>
    </citation>
    <scope>NUCLEOTIDE SEQUENCE</scope>
    <source>
        <strain evidence="6">BDR2-2</strain>
    </source>
</reference>
<dbReference type="PROSITE" id="PS50931">
    <property type="entry name" value="HTH_LYSR"/>
    <property type="match status" value="1"/>
</dbReference>
<dbReference type="Proteomes" id="UP001208771">
    <property type="component" value="Unassembled WGS sequence"/>
</dbReference>
<evidence type="ECO:0000313" key="6">
    <source>
        <dbReference type="EMBL" id="MCX8996451.1"/>
    </source>
</evidence>
<dbReference type="EMBL" id="JANFPI010000002">
    <property type="protein sequence ID" value="MCX8996451.1"/>
    <property type="molecule type" value="Genomic_DNA"/>
</dbReference>
<dbReference type="Pfam" id="PF03466">
    <property type="entry name" value="LysR_substrate"/>
    <property type="match status" value="1"/>
</dbReference>
<dbReference type="PANTHER" id="PTHR30579:SF7">
    <property type="entry name" value="HTH-TYPE TRANSCRIPTIONAL REGULATOR LRHA-RELATED"/>
    <property type="match status" value="1"/>
</dbReference>
<keyword evidence="7" id="KW-1185">Reference proteome</keyword>
<evidence type="ECO:0000256" key="3">
    <source>
        <dbReference type="ARBA" id="ARBA00023125"/>
    </source>
</evidence>
<evidence type="ECO:0000256" key="1">
    <source>
        <dbReference type="ARBA" id="ARBA00009437"/>
    </source>
</evidence>
<keyword evidence="2" id="KW-0805">Transcription regulation</keyword>
<sequence>MGRVANFDMDVLRTFVTGVSLGSFARAADRLGRSPSAISLQLRKLEEQAGKPLLVKRGRGLALTEAGELMFSYARRILDLNDEAALALAGEGGIAGWLRVGMPEDFAEHLLPALLGRFARAHPKVKLEARADRGVQLVQAVERGGLDLALAWGELDSAHCRPVAERSLVWVGTPGFSRREGDPVRLVAFDAPCAFRSAAIAALDGAGISWRHVFASPSLAGLWAAVTAGLGVTVRVADGVPAHLARLDPDRCGLPPLPPLGLRLHLNEARPPPAVALFRDLLLDAIETENAGESGR</sequence>
<proteinExistence type="inferred from homology"/>
<dbReference type="PANTHER" id="PTHR30579">
    <property type="entry name" value="TRANSCRIPTIONAL REGULATOR"/>
    <property type="match status" value="1"/>
</dbReference>
<dbReference type="InterPro" id="IPR000847">
    <property type="entry name" value="LysR_HTH_N"/>
</dbReference>
<evidence type="ECO:0000256" key="4">
    <source>
        <dbReference type="ARBA" id="ARBA00023163"/>
    </source>
</evidence>
<dbReference type="SUPFAM" id="SSF46785">
    <property type="entry name" value="Winged helix' DNA-binding domain"/>
    <property type="match status" value="1"/>
</dbReference>
<dbReference type="Pfam" id="PF00126">
    <property type="entry name" value="HTH_1"/>
    <property type="match status" value="1"/>
</dbReference>
<evidence type="ECO:0000259" key="5">
    <source>
        <dbReference type="PROSITE" id="PS50931"/>
    </source>
</evidence>